<sequence>VFAVFSTQTSGKDIHSGLTQDLLKKGLLSFSDEGHPVVTCAVGDSMGNWRSEVCHIRSAMALSYCQFEPCELTDKN</sequence>
<name>A0AAV5WPB7_9BILA</name>
<reference evidence="1" key="1">
    <citation type="submission" date="2023-10" db="EMBL/GenBank/DDBJ databases">
        <title>Genome assembly of Pristionchus species.</title>
        <authorList>
            <person name="Yoshida K."/>
            <person name="Sommer R.J."/>
        </authorList>
    </citation>
    <scope>NUCLEOTIDE SEQUENCE</scope>
    <source>
        <strain evidence="1">RS5133</strain>
    </source>
</reference>
<organism evidence="1 2">
    <name type="scientific">Pristionchus fissidentatus</name>
    <dbReference type="NCBI Taxonomy" id="1538716"/>
    <lineage>
        <taxon>Eukaryota</taxon>
        <taxon>Metazoa</taxon>
        <taxon>Ecdysozoa</taxon>
        <taxon>Nematoda</taxon>
        <taxon>Chromadorea</taxon>
        <taxon>Rhabditida</taxon>
        <taxon>Rhabditina</taxon>
        <taxon>Diplogasteromorpha</taxon>
        <taxon>Diplogasteroidea</taxon>
        <taxon>Neodiplogasteridae</taxon>
        <taxon>Pristionchus</taxon>
    </lineage>
</organism>
<dbReference type="EMBL" id="BTSY01000006">
    <property type="protein sequence ID" value="GMT33862.1"/>
    <property type="molecule type" value="Genomic_DNA"/>
</dbReference>
<dbReference type="Proteomes" id="UP001432322">
    <property type="component" value="Unassembled WGS sequence"/>
</dbReference>
<dbReference type="AlphaFoldDB" id="A0AAV5WPB7"/>
<comment type="caution">
    <text evidence="1">The sequence shown here is derived from an EMBL/GenBank/DDBJ whole genome shotgun (WGS) entry which is preliminary data.</text>
</comment>
<keyword evidence="2" id="KW-1185">Reference proteome</keyword>
<protein>
    <submittedName>
        <fullName evidence="1">Uncharacterized protein</fullName>
    </submittedName>
</protein>
<gene>
    <name evidence="1" type="ORF">PFISCL1PPCAC_25159</name>
</gene>
<evidence type="ECO:0000313" key="2">
    <source>
        <dbReference type="Proteomes" id="UP001432322"/>
    </source>
</evidence>
<feature type="non-terminal residue" evidence="1">
    <location>
        <position position="76"/>
    </location>
</feature>
<proteinExistence type="predicted"/>
<accession>A0AAV5WPB7</accession>
<feature type="non-terminal residue" evidence="1">
    <location>
        <position position="1"/>
    </location>
</feature>
<evidence type="ECO:0000313" key="1">
    <source>
        <dbReference type="EMBL" id="GMT33862.1"/>
    </source>
</evidence>